<dbReference type="PANTHER" id="PTHR23303">
    <property type="entry name" value="CARBOXYPEPTIDASE REGULATORY REGION-CONTAINING"/>
    <property type="match status" value="1"/>
</dbReference>
<keyword evidence="3 5" id="KW-0732">Signal</keyword>
<name>A0A8J3KB07_9ACTN</name>
<dbReference type="GO" id="GO:0030246">
    <property type="term" value="F:carbohydrate binding"/>
    <property type="evidence" value="ECO:0007669"/>
    <property type="project" value="InterPro"/>
</dbReference>
<evidence type="ECO:0000313" key="6">
    <source>
        <dbReference type="EMBL" id="GIF92704.1"/>
    </source>
</evidence>
<dbReference type="AlphaFoldDB" id="A0A8J3KB07"/>
<dbReference type="EC" id="3.2.1.1" evidence="2"/>
<accession>A0A8J3KB07</accession>
<comment type="caution">
    <text evidence="6">The sequence shown here is derived from an EMBL/GenBank/DDBJ whole genome shotgun (WGS) entry which is preliminary data.</text>
</comment>
<evidence type="ECO:0000256" key="1">
    <source>
        <dbReference type="ARBA" id="ARBA00000548"/>
    </source>
</evidence>
<keyword evidence="7" id="KW-1185">Reference proteome</keyword>
<evidence type="ECO:0000256" key="4">
    <source>
        <dbReference type="ARBA" id="ARBA00030238"/>
    </source>
</evidence>
<dbReference type="GO" id="GO:0005975">
    <property type="term" value="P:carbohydrate metabolic process"/>
    <property type="evidence" value="ECO:0007669"/>
    <property type="project" value="UniProtKB-ARBA"/>
</dbReference>
<reference evidence="6 7" key="1">
    <citation type="submission" date="2021-01" db="EMBL/GenBank/DDBJ databases">
        <title>Whole genome shotgun sequence of Catellatospora chokoriensis NBRC 107358.</title>
        <authorList>
            <person name="Komaki H."/>
            <person name="Tamura T."/>
        </authorList>
    </citation>
    <scope>NUCLEOTIDE SEQUENCE [LARGE SCALE GENOMIC DNA]</scope>
    <source>
        <strain evidence="6 7">NBRC 107358</strain>
    </source>
</reference>
<dbReference type="Gene3D" id="2.60.40.10">
    <property type="entry name" value="Immunoglobulins"/>
    <property type="match status" value="2"/>
</dbReference>
<dbReference type="InterPro" id="IPR013783">
    <property type="entry name" value="Ig-like_fold"/>
</dbReference>
<evidence type="ECO:0000256" key="2">
    <source>
        <dbReference type="ARBA" id="ARBA00012595"/>
    </source>
</evidence>
<comment type="catalytic activity">
    <reaction evidence="1">
        <text>Endohydrolysis of (1-&gt;4)-alpha-D-glucosidic linkages in polysaccharides containing three or more (1-&gt;4)-alpha-linked D-glucose units.</text>
        <dbReference type="EC" id="3.2.1.1"/>
    </reaction>
</comment>
<evidence type="ECO:0000256" key="3">
    <source>
        <dbReference type="ARBA" id="ARBA00022729"/>
    </source>
</evidence>
<evidence type="ECO:0000256" key="5">
    <source>
        <dbReference type="SAM" id="SignalP"/>
    </source>
</evidence>
<feature type="chain" id="PRO_5035188588" description="alpha-amylase" evidence="5">
    <location>
        <begin position="30"/>
        <end position="765"/>
    </location>
</feature>
<dbReference type="InterPro" id="IPR008969">
    <property type="entry name" value="CarboxyPept-like_regulatory"/>
</dbReference>
<proteinExistence type="predicted"/>
<dbReference type="SUPFAM" id="SSF49464">
    <property type="entry name" value="Carboxypeptidase regulatory domain-like"/>
    <property type="match status" value="1"/>
</dbReference>
<protein>
    <recommendedName>
        <fullName evidence="2">alpha-amylase</fullName>
        <ecNumber evidence="2">3.2.1.1</ecNumber>
    </recommendedName>
    <alternativeName>
        <fullName evidence="4">1,4-alpha-D-glucan glucanohydrolase</fullName>
    </alternativeName>
</protein>
<dbReference type="Pfam" id="PF13620">
    <property type="entry name" value="CarboxypepD_reg"/>
    <property type="match status" value="3"/>
</dbReference>
<dbReference type="GO" id="GO:0004556">
    <property type="term" value="F:alpha-amylase activity"/>
    <property type="evidence" value="ECO:0007669"/>
    <property type="project" value="UniProtKB-EC"/>
</dbReference>
<dbReference type="Proteomes" id="UP000619293">
    <property type="component" value="Unassembled WGS sequence"/>
</dbReference>
<dbReference type="SUPFAM" id="SSF49452">
    <property type="entry name" value="Starch-binding domain-like"/>
    <property type="match status" value="2"/>
</dbReference>
<sequence length="765" mass="80549">MRRTPLRRLGLVFAAVTITTLGLSVPAQAEPDTGTIKGHLTSNGQPVAGVQVDTYGDSWGSALTDADGAYEITGLSPGPYGVVFRAPGRPEQFAYGATDWGSAAEIPVTAGGVTTVDDELLPYATFTGRFTDASGEGLSVNVSAISDTGQTSGVWAGDGTYTLGVFPGRYRLQFMRDFEEPQWAPGARSADDATVFEISAGQTVTVNETQLPVGSVAGQITTADGAPAPGVRVELVDRDGMGGPLAITDQDGRYRITDFGGAWRLRVTRENGLVQWYPNTWNEKDAATVTVTPGVVLPIDQQLLATGSMSGHFTDAAGAGLSGVQVGLTLSNGDSTGQWTYTGEDGGYTFPELAPGEYIVRFDGTQGVDQYARGKVTAAAADRITVTAGQNAVVDDVRLPTGSLTLRARDAITGQPIEQFYASFGAQSPNAENGVISMPAVRADTYQANIFANGYLTTSATITVTAGAETSLTFDLTPMARLHTTVVDRATGQPLAGVCVLALELVAPTIGDGCQQTDASGVVDIPVESGKRQLFAFPEGAEGYGAQWVGRNGGTGVQPRAQVFTFTAGTVTTTPTIRMDRAGVISGTVTSETGALSGGTIRVVDEAYNTGGGFGYASFEADGRYTIDFLGPYEWPLFFKVDGHAPQWSGTTGNRLLADKVKVKTGSTTRYDYRVVRGTAVTVKMPGKLGNGYVAMENAVTGDFAGGIWSEDSFEHGATFRVLGPQLVRVRWNEGPEWHWYGGPDREHAKTVLVPATASKVFVLR</sequence>
<evidence type="ECO:0000313" key="7">
    <source>
        <dbReference type="Proteomes" id="UP000619293"/>
    </source>
</evidence>
<dbReference type="EMBL" id="BONG01000049">
    <property type="protein sequence ID" value="GIF92704.1"/>
    <property type="molecule type" value="Genomic_DNA"/>
</dbReference>
<organism evidence="6 7">
    <name type="scientific">Catellatospora chokoriensis</name>
    <dbReference type="NCBI Taxonomy" id="310353"/>
    <lineage>
        <taxon>Bacteria</taxon>
        <taxon>Bacillati</taxon>
        <taxon>Actinomycetota</taxon>
        <taxon>Actinomycetes</taxon>
        <taxon>Micromonosporales</taxon>
        <taxon>Micromonosporaceae</taxon>
        <taxon>Catellatospora</taxon>
    </lineage>
</organism>
<feature type="signal peptide" evidence="5">
    <location>
        <begin position="1"/>
        <end position="29"/>
    </location>
</feature>
<dbReference type="InterPro" id="IPR013784">
    <property type="entry name" value="Carb-bd-like_fold"/>
</dbReference>
<dbReference type="Gene3D" id="2.60.40.1120">
    <property type="entry name" value="Carboxypeptidase-like, regulatory domain"/>
    <property type="match status" value="2"/>
</dbReference>
<dbReference type="InterPro" id="IPR051417">
    <property type="entry name" value="SDr/BOS_complex"/>
</dbReference>
<gene>
    <name evidence="6" type="ORF">Cch02nite_61480</name>
</gene>